<reference evidence="1" key="1">
    <citation type="submission" date="2022-10" db="EMBL/GenBank/DDBJ databases">
        <authorList>
            <person name="Chen Y."/>
            <person name="Dougan E. K."/>
            <person name="Chan C."/>
            <person name="Rhodes N."/>
            <person name="Thang M."/>
        </authorList>
    </citation>
    <scope>NUCLEOTIDE SEQUENCE</scope>
</reference>
<evidence type="ECO:0000313" key="2">
    <source>
        <dbReference type="EMBL" id="CAL4783169.1"/>
    </source>
</evidence>
<name>A0A9P1G3C3_9DINO</name>
<evidence type="ECO:0000313" key="1">
    <source>
        <dbReference type="EMBL" id="CAI3995857.1"/>
    </source>
</evidence>
<dbReference type="AlphaFoldDB" id="A0A9P1G3C3"/>
<sequence>MNYIGSTYCTRFCLAVLPKTSYGENDSAFHCLLEKLSEDMSLVTSEGLLGPDGRKYWAAPIAMKGDWPFLAKAGQLQRSFHNQPKHGHAKKTKPCPGVCHLCEGGKPSIPFEDLSIFAEWQFHMGVIPPWDSIPNFILNCCRDVSYPETFLAPDPWHTWHLGEGRNFCSNAIALITSTMPQGNIDAKLDALYEKYRQYCRRNQRQTYASKFTKELFNVKGTEYPTGGWTKGNFTTSLMKFVEFYLHRHEKEFEPDSLFVKTALAARVINQVWSKLYAAPLWIPSWEAVAIAKRAFVFLDLYMSLASQAKQEGYLLYLVNAKAHMLSHIFRSMLWQADLNGVVLNPMVFGVQMEEDLVGKSCRLMRRVSPQVAVEKTLRRYLIAAADAWSKANMWNRI</sequence>
<dbReference type="EMBL" id="CAMXCT030002124">
    <property type="protein sequence ID" value="CAL4783169.1"/>
    <property type="molecule type" value="Genomic_DNA"/>
</dbReference>
<comment type="caution">
    <text evidence="1">The sequence shown here is derived from an EMBL/GenBank/DDBJ whole genome shotgun (WGS) entry which is preliminary data.</text>
</comment>
<proteinExistence type="predicted"/>
<organism evidence="1">
    <name type="scientific">Cladocopium goreaui</name>
    <dbReference type="NCBI Taxonomy" id="2562237"/>
    <lineage>
        <taxon>Eukaryota</taxon>
        <taxon>Sar</taxon>
        <taxon>Alveolata</taxon>
        <taxon>Dinophyceae</taxon>
        <taxon>Suessiales</taxon>
        <taxon>Symbiodiniaceae</taxon>
        <taxon>Cladocopium</taxon>
    </lineage>
</organism>
<dbReference type="Proteomes" id="UP001152797">
    <property type="component" value="Unassembled WGS sequence"/>
</dbReference>
<evidence type="ECO:0000313" key="3">
    <source>
        <dbReference type="Proteomes" id="UP001152797"/>
    </source>
</evidence>
<dbReference type="EMBL" id="CAMXCT020002124">
    <property type="protein sequence ID" value="CAL1149232.1"/>
    <property type="molecule type" value="Genomic_DNA"/>
</dbReference>
<reference evidence="2 3" key="2">
    <citation type="submission" date="2024-05" db="EMBL/GenBank/DDBJ databases">
        <authorList>
            <person name="Chen Y."/>
            <person name="Shah S."/>
            <person name="Dougan E. K."/>
            <person name="Thang M."/>
            <person name="Chan C."/>
        </authorList>
    </citation>
    <scope>NUCLEOTIDE SEQUENCE [LARGE SCALE GENOMIC DNA]</scope>
</reference>
<dbReference type="EMBL" id="CAMXCT010002124">
    <property type="protein sequence ID" value="CAI3995857.1"/>
    <property type="molecule type" value="Genomic_DNA"/>
</dbReference>
<protein>
    <submittedName>
        <fullName evidence="1">Uncharacterized protein</fullName>
    </submittedName>
</protein>
<gene>
    <name evidence="1" type="ORF">C1SCF055_LOCUS22382</name>
</gene>
<accession>A0A9P1G3C3</accession>
<keyword evidence="3" id="KW-1185">Reference proteome</keyword>